<comment type="caution">
    <text evidence="1">The sequence shown here is derived from an EMBL/GenBank/DDBJ whole genome shotgun (WGS) entry which is preliminary data.</text>
</comment>
<keyword evidence="2" id="KW-1185">Reference proteome</keyword>
<protein>
    <recommendedName>
        <fullName evidence="3">NUDIX hydrolase</fullName>
    </recommendedName>
</protein>
<organism evidence="1 2">
    <name type="scientific">Nocardioides lentus</name>
    <dbReference type="NCBI Taxonomy" id="338077"/>
    <lineage>
        <taxon>Bacteria</taxon>
        <taxon>Bacillati</taxon>
        <taxon>Actinomycetota</taxon>
        <taxon>Actinomycetes</taxon>
        <taxon>Propionibacteriales</taxon>
        <taxon>Nocardioidaceae</taxon>
        <taxon>Nocardioides</taxon>
    </lineage>
</organism>
<dbReference type="RefSeq" id="WP_344003641.1">
    <property type="nucleotide sequence ID" value="NZ_BAAAMY010000001.1"/>
</dbReference>
<accession>A0ABP5ADK1</accession>
<proteinExistence type="predicted"/>
<evidence type="ECO:0000313" key="1">
    <source>
        <dbReference type="EMBL" id="GAA1908242.1"/>
    </source>
</evidence>
<name>A0ABP5ADK1_9ACTN</name>
<reference evidence="2" key="1">
    <citation type="journal article" date="2019" name="Int. J. Syst. Evol. Microbiol.">
        <title>The Global Catalogue of Microorganisms (GCM) 10K type strain sequencing project: providing services to taxonomists for standard genome sequencing and annotation.</title>
        <authorList>
            <consortium name="The Broad Institute Genomics Platform"/>
            <consortium name="The Broad Institute Genome Sequencing Center for Infectious Disease"/>
            <person name="Wu L."/>
            <person name="Ma J."/>
        </authorList>
    </citation>
    <scope>NUCLEOTIDE SEQUENCE [LARGE SCALE GENOMIC DNA]</scope>
    <source>
        <strain evidence="2">JCM 14046</strain>
    </source>
</reference>
<sequence length="145" mass="15745">MTWPTDLAERRLDEESGLPLPFVCEHDDGSGDLAHLSKKRVLQCALSRVCAACGLSGLPNPLPLLGTEDEVEDNGFRIPPMHDACLAAALAWTRLGRPVLGQTVARPAWRVVRTGGFDLDRPDGTGHPAYPTFRPHSVVSVREVV</sequence>
<dbReference type="EMBL" id="BAAAMY010000001">
    <property type="protein sequence ID" value="GAA1908242.1"/>
    <property type="molecule type" value="Genomic_DNA"/>
</dbReference>
<dbReference type="Proteomes" id="UP001501612">
    <property type="component" value="Unassembled WGS sequence"/>
</dbReference>
<evidence type="ECO:0000313" key="2">
    <source>
        <dbReference type="Proteomes" id="UP001501612"/>
    </source>
</evidence>
<gene>
    <name evidence="1" type="ORF">GCM10009737_06550</name>
</gene>
<evidence type="ECO:0008006" key="3">
    <source>
        <dbReference type="Google" id="ProtNLM"/>
    </source>
</evidence>